<evidence type="ECO:0000313" key="8">
    <source>
        <dbReference type="Ensembl" id="ENSCAFP00845001299.1"/>
    </source>
</evidence>
<comment type="subcellular location">
    <subcellularLocation>
        <location evidence="1">Membrane</location>
        <topology evidence="1">Multi-pass membrane protein</topology>
    </subcellularLocation>
</comment>
<dbReference type="InterPro" id="IPR001902">
    <property type="entry name" value="SLC26A/SulP_fam"/>
</dbReference>
<dbReference type="InterPro" id="IPR036513">
    <property type="entry name" value="STAS_dom_sf"/>
</dbReference>
<feature type="compositionally biased region" description="Low complexity" evidence="5">
    <location>
        <begin position="134"/>
        <end position="143"/>
    </location>
</feature>
<dbReference type="AlphaFoldDB" id="A0A8I3MHP3"/>
<dbReference type="Pfam" id="PF00916">
    <property type="entry name" value="Sulfate_transp"/>
    <property type="match status" value="1"/>
</dbReference>
<keyword evidence="3 6" id="KW-1133">Transmembrane helix</keyword>
<dbReference type="GO" id="GO:0140900">
    <property type="term" value="F:chloride:bicarbonate antiporter activity"/>
    <property type="evidence" value="ECO:0000318"/>
    <property type="project" value="GO_Central"/>
</dbReference>
<proteinExistence type="predicted"/>
<keyword evidence="9" id="KW-1185">Reference proteome</keyword>
<dbReference type="Ensembl" id="ENSCAFT00845001647.1">
    <property type="protein sequence ID" value="ENSCAFP00845001299.1"/>
    <property type="gene ID" value="ENSCAFG00845000968.1"/>
</dbReference>
<accession>A0A8I3MHP3</accession>
<dbReference type="Proteomes" id="UP000805418">
    <property type="component" value="Chromosome 3"/>
</dbReference>
<protein>
    <submittedName>
        <fullName evidence="8">Solute carrier family 26 member 1</fullName>
    </submittedName>
</protein>
<feature type="region of interest" description="Disordered" evidence="5">
    <location>
        <begin position="38"/>
        <end position="57"/>
    </location>
</feature>
<feature type="region of interest" description="Disordered" evidence="5">
    <location>
        <begin position="1"/>
        <end position="24"/>
    </location>
</feature>
<evidence type="ECO:0000256" key="2">
    <source>
        <dbReference type="ARBA" id="ARBA00022692"/>
    </source>
</evidence>
<evidence type="ECO:0000259" key="7">
    <source>
        <dbReference type="PROSITE" id="PS50801"/>
    </source>
</evidence>
<reference evidence="8" key="1">
    <citation type="submission" date="2020-03" db="EMBL/GenBank/DDBJ databases">
        <title>Long-read based genome assembly of a Labrador retriever dog.</title>
        <authorList>
            <person name="Eory L."/>
            <person name="Zhang W."/>
            <person name="Schoenebeck J."/>
        </authorList>
    </citation>
    <scope>NUCLEOTIDE SEQUENCE [LARGE SCALE GENOMIC DNA]</scope>
    <source>
        <strain evidence="8">Labrador retriever</strain>
    </source>
</reference>
<dbReference type="GO" id="GO:0015383">
    <property type="term" value="F:sulfate:bicarbonate antiporter activity"/>
    <property type="evidence" value="ECO:0007669"/>
    <property type="project" value="Ensembl"/>
</dbReference>
<dbReference type="Reactome" id="R-CFA-427601">
    <property type="pathway name" value="Multifunctional anion exchangers"/>
</dbReference>
<feature type="region of interest" description="Disordered" evidence="5">
    <location>
        <begin position="111"/>
        <end position="143"/>
    </location>
</feature>
<feature type="transmembrane region" description="Helical" evidence="6">
    <location>
        <begin position="665"/>
        <end position="690"/>
    </location>
</feature>
<feature type="transmembrane region" description="Helical" evidence="6">
    <location>
        <begin position="280"/>
        <end position="300"/>
    </location>
</feature>
<dbReference type="GO" id="GO:1902476">
    <property type="term" value="P:chloride transmembrane transport"/>
    <property type="evidence" value="ECO:0000318"/>
    <property type="project" value="GO_Central"/>
</dbReference>
<dbReference type="GO" id="GO:0016323">
    <property type="term" value="C:basolateral plasma membrane"/>
    <property type="evidence" value="ECO:0007669"/>
    <property type="project" value="Ensembl"/>
</dbReference>
<feature type="transmembrane region" description="Helical" evidence="6">
    <location>
        <begin position="254"/>
        <end position="274"/>
    </location>
</feature>
<dbReference type="Gene3D" id="3.30.750.24">
    <property type="entry name" value="STAS domain"/>
    <property type="match status" value="1"/>
</dbReference>
<keyword evidence="2 6" id="KW-0812">Transmembrane</keyword>
<dbReference type="InterPro" id="IPR002645">
    <property type="entry name" value="STAS_dom"/>
</dbReference>
<feature type="domain" description="STAS" evidence="7">
    <location>
        <begin position="726"/>
        <end position="878"/>
    </location>
</feature>
<dbReference type="GO" id="GO:0005886">
    <property type="term" value="C:plasma membrane"/>
    <property type="evidence" value="ECO:0000318"/>
    <property type="project" value="GO_Central"/>
</dbReference>
<keyword evidence="4 6" id="KW-0472">Membrane</keyword>
<dbReference type="GO" id="GO:0015116">
    <property type="term" value="F:sulfate transmembrane transporter activity"/>
    <property type="evidence" value="ECO:0000318"/>
    <property type="project" value="GO_Central"/>
</dbReference>
<feature type="compositionally biased region" description="Low complexity" evidence="5">
    <location>
        <begin position="111"/>
        <end position="120"/>
    </location>
</feature>
<evidence type="ECO:0000256" key="1">
    <source>
        <dbReference type="ARBA" id="ARBA00004141"/>
    </source>
</evidence>
<evidence type="ECO:0000256" key="4">
    <source>
        <dbReference type="ARBA" id="ARBA00023136"/>
    </source>
</evidence>
<reference evidence="8" key="3">
    <citation type="submission" date="2025-09" db="UniProtKB">
        <authorList>
            <consortium name="Ensembl"/>
        </authorList>
    </citation>
    <scope>IDENTIFICATION</scope>
    <source>
        <strain evidence="8">Boxer</strain>
    </source>
</reference>
<evidence type="ECO:0000256" key="3">
    <source>
        <dbReference type="ARBA" id="ARBA00022989"/>
    </source>
</evidence>
<feature type="transmembrane region" description="Helical" evidence="6">
    <location>
        <begin position="568"/>
        <end position="591"/>
    </location>
</feature>
<feature type="compositionally biased region" description="Pro residues" evidence="5">
    <location>
        <begin position="121"/>
        <end position="133"/>
    </location>
</feature>
<dbReference type="InterPro" id="IPR018045">
    <property type="entry name" value="S04_transporter_CS"/>
</dbReference>
<evidence type="ECO:0000313" key="9">
    <source>
        <dbReference type="Proteomes" id="UP000805418"/>
    </source>
</evidence>
<gene>
    <name evidence="8" type="primary">SLC26A1</name>
</gene>
<dbReference type="NCBIfam" id="TIGR00815">
    <property type="entry name" value="sulP"/>
    <property type="match status" value="1"/>
</dbReference>
<sequence length="892" mass="93853">MTLVQAPNIERGGQGWSSQQPARAGKWLRGVVPTPTPLSPALPCPPPPSPSPTSSPPSPPHTLQICLYCASPAPGRLSCPEPCLLVWVERGSQERLLTGCTHGRRACGRVSRASGSAGSLCPPPRPPRPPPSGLPQGPGAASAAVGAALPAQTRGLCIRGHRGQPGPSSSLQAHGAEVFPRAWLARMEVSPECPRRGGGPVLVRRRSPVPLGLRETLKARLWRSCTCSTRGAWAWVQDLLPATRWLRQYRPREALAGDVMSGLVIGIILVPQAIAYSLLAGLQPIYSLYTSFFANLIYFVMGTSRHVSVGIFSLLCLMVGQVVDRELLLAGFGPAQDGPGPAANGSAANASASAAGLGPPDCGQDCYAIRVATALTLVAGIYQVLMGILRLGFVSAYLSQPLLDGFAMGASVTILTSQLRHLLGVQIPRHQGLGMVVSTWLSLLRSIGQANLCDVLTSATCLVVLLAAKELADRCRHRLKVPLPTELLVIVTATLVSHYGQFHERFGSSVAGDIPTGFVAPRVPDPGLMWRVVLDAVPLALVASAFSISLAEMFARSHGYSVRANQELLAVGCCNVLPAFFHCYVTSAALSKTLVKTATGCRTQLSSVVSAAVVLLVLLALAPLFRDLQRCVLACVIVVSLRGALRKVRDVPQLWRLSPADALVWVATAATCVLLSVEAGLLAGLVLSLLSLAGRTQRPRAVLLAQIGDTGFYEDAAEFEGLVPEPGVRVFRFAGPLYYANKDFFLRSLYGLTGLDAGQAAARRKERGPGAGAGEGDAVGGVDLGPAGSSAALMPTEGGFHAVVIDCAPLLFLDAAGVATLRDLRRDYGALDITLLLACCSPLVRNTLRRGGFLGDDPGDAAEEAQLFHSVHGAVQVARARRREAAATDSTL</sequence>
<dbReference type="Reactome" id="R-CFA-174362">
    <property type="pathway name" value="Transport and metabolism of PAPS"/>
</dbReference>
<dbReference type="Pfam" id="PF01740">
    <property type="entry name" value="STAS"/>
    <property type="match status" value="1"/>
</dbReference>
<dbReference type="GO" id="GO:0019531">
    <property type="term" value="F:oxalate transmembrane transporter activity"/>
    <property type="evidence" value="ECO:0000318"/>
    <property type="project" value="GO_Central"/>
</dbReference>
<feature type="transmembrane region" description="Helical" evidence="6">
    <location>
        <begin position="603"/>
        <end position="621"/>
    </location>
</feature>
<dbReference type="PANTHER" id="PTHR11814">
    <property type="entry name" value="SULFATE TRANSPORTER"/>
    <property type="match status" value="1"/>
</dbReference>
<feature type="transmembrane region" description="Helical" evidence="6">
    <location>
        <begin position="528"/>
        <end position="548"/>
    </location>
</feature>
<organism evidence="8 9">
    <name type="scientific">Canis lupus familiaris</name>
    <name type="common">Dog</name>
    <name type="synonym">Canis familiaris</name>
    <dbReference type="NCBI Taxonomy" id="9615"/>
    <lineage>
        <taxon>Eukaryota</taxon>
        <taxon>Metazoa</taxon>
        <taxon>Chordata</taxon>
        <taxon>Craniata</taxon>
        <taxon>Vertebrata</taxon>
        <taxon>Euteleostomi</taxon>
        <taxon>Mammalia</taxon>
        <taxon>Eutheria</taxon>
        <taxon>Laurasiatheria</taxon>
        <taxon>Carnivora</taxon>
        <taxon>Caniformia</taxon>
        <taxon>Canidae</taxon>
        <taxon>Canis</taxon>
    </lineage>
</organism>
<dbReference type="GO" id="GO:1902358">
    <property type="term" value="P:sulfate transmembrane transport"/>
    <property type="evidence" value="ECO:0000318"/>
    <property type="project" value="GO_Central"/>
</dbReference>
<reference evidence="8" key="2">
    <citation type="submission" date="2025-08" db="UniProtKB">
        <authorList>
            <consortium name="Ensembl"/>
        </authorList>
    </citation>
    <scope>IDENTIFICATION</scope>
    <source>
        <strain evidence="8">Boxer</strain>
    </source>
</reference>
<dbReference type="PROSITE" id="PS01130">
    <property type="entry name" value="SLC26A"/>
    <property type="match status" value="1"/>
</dbReference>
<dbReference type="SUPFAM" id="SSF52091">
    <property type="entry name" value="SpoIIaa-like"/>
    <property type="match status" value="1"/>
</dbReference>
<dbReference type="OrthoDB" id="288203at2759"/>
<dbReference type="PROSITE" id="PS50801">
    <property type="entry name" value="STAS"/>
    <property type="match status" value="1"/>
</dbReference>
<feature type="transmembrane region" description="Helical" evidence="6">
    <location>
        <begin position="367"/>
        <end position="389"/>
    </location>
</feature>
<dbReference type="CDD" id="cd07042">
    <property type="entry name" value="STAS_SulP_like_sulfate_transporter"/>
    <property type="match status" value="1"/>
</dbReference>
<evidence type="ECO:0000256" key="6">
    <source>
        <dbReference type="SAM" id="Phobius"/>
    </source>
</evidence>
<dbReference type="FunCoup" id="A0A8I3MHP3">
    <property type="interactions" value="80"/>
</dbReference>
<name>A0A8I3MHP3_CANLF</name>
<evidence type="ECO:0000256" key="5">
    <source>
        <dbReference type="SAM" id="MobiDB-lite"/>
    </source>
</evidence>
<dbReference type="InterPro" id="IPR011547">
    <property type="entry name" value="SLC26A/SulP_dom"/>
</dbReference>
<dbReference type="GeneTree" id="ENSGT01150000286920"/>